<accession>K4LUE4</accession>
<keyword evidence="1 12" id="KW-0639">Primosome</keyword>
<dbReference type="InterPro" id="IPR042115">
    <property type="entry name" value="PriA_3primeBD_sf"/>
</dbReference>
<keyword evidence="9 12" id="KW-0238">DNA-binding</keyword>
<evidence type="ECO:0000256" key="11">
    <source>
        <dbReference type="ARBA" id="ARBA00048988"/>
    </source>
</evidence>
<dbReference type="GO" id="GO:0043138">
    <property type="term" value="F:3'-5' DNA helicase activity"/>
    <property type="evidence" value="ECO:0007669"/>
    <property type="project" value="UniProtKB-EC"/>
</dbReference>
<feature type="binding site" evidence="12">
    <location>
        <position position="398"/>
    </location>
    <ligand>
        <name>Zn(2+)</name>
        <dbReference type="ChEBI" id="CHEBI:29105"/>
        <label>2</label>
    </ligand>
</feature>
<dbReference type="SMART" id="SM00490">
    <property type="entry name" value="HELICc"/>
    <property type="match status" value="1"/>
</dbReference>
<dbReference type="EC" id="5.6.2.4" evidence="12"/>
<keyword evidence="5 12" id="KW-0378">Hydrolase</keyword>
<dbReference type="PANTHER" id="PTHR30580:SF0">
    <property type="entry name" value="PRIMOSOMAL PROTEIN N"/>
    <property type="match status" value="1"/>
</dbReference>
<evidence type="ECO:0000313" key="16">
    <source>
        <dbReference type="Proteomes" id="UP000000467"/>
    </source>
</evidence>
<keyword evidence="3 12" id="KW-0479">Metal-binding</keyword>
<dbReference type="InterPro" id="IPR011545">
    <property type="entry name" value="DEAD/DEAH_box_helicase_dom"/>
</dbReference>
<evidence type="ECO:0000256" key="6">
    <source>
        <dbReference type="ARBA" id="ARBA00022806"/>
    </source>
</evidence>
<keyword evidence="2 12" id="KW-0235">DNA replication</keyword>
<dbReference type="GO" id="GO:0005524">
    <property type="term" value="F:ATP binding"/>
    <property type="evidence" value="ECO:0007669"/>
    <property type="project" value="UniProtKB-UniRule"/>
</dbReference>
<feature type="binding site" evidence="12">
    <location>
        <position position="371"/>
    </location>
    <ligand>
        <name>Zn(2+)</name>
        <dbReference type="ChEBI" id="CHEBI:29105"/>
        <label>1</label>
    </ligand>
</feature>
<feature type="binding site" evidence="12">
    <location>
        <position position="380"/>
    </location>
    <ligand>
        <name>Zn(2+)</name>
        <dbReference type="ChEBI" id="CHEBI:29105"/>
        <label>2</label>
    </ligand>
</feature>
<dbReference type="InterPro" id="IPR040498">
    <property type="entry name" value="PriA_CRR"/>
</dbReference>
<gene>
    <name evidence="12 15" type="primary">priA</name>
    <name evidence="15" type="ordered locus">Tph_c14300</name>
</gene>
<dbReference type="PROSITE" id="PS51194">
    <property type="entry name" value="HELICASE_CTER"/>
    <property type="match status" value="1"/>
</dbReference>
<dbReference type="GO" id="GO:0016887">
    <property type="term" value="F:ATP hydrolysis activity"/>
    <property type="evidence" value="ECO:0007669"/>
    <property type="project" value="RHEA"/>
</dbReference>
<dbReference type="SMART" id="SM00487">
    <property type="entry name" value="DEXDc"/>
    <property type="match status" value="1"/>
</dbReference>
<evidence type="ECO:0000256" key="8">
    <source>
        <dbReference type="ARBA" id="ARBA00022840"/>
    </source>
</evidence>
<dbReference type="Pfam" id="PF00271">
    <property type="entry name" value="Helicase_C"/>
    <property type="match status" value="1"/>
</dbReference>
<evidence type="ECO:0000256" key="2">
    <source>
        <dbReference type="ARBA" id="ARBA00022705"/>
    </source>
</evidence>
<dbReference type="CDD" id="cd18804">
    <property type="entry name" value="SF2_C_priA"/>
    <property type="match status" value="1"/>
</dbReference>
<dbReference type="STRING" id="1089553.Tph_c14300"/>
<comment type="function">
    <text evidence="12">Initiates the restart of stalled replication forks, which reloads the replicative helicase on sites other than the origin of replication. Recognizes and binds to abandoned replication forks and remodels them to uncover a helicase loading site. Promotes assembly of the primosome at these replication forks.</text>
</comment>
<dbReference type="AlphaFoldDB" id="K4LUE4"/>
<evidence type="ECO:0000259" key="14">
    <source>
        <dbReference type="PROSITE" id="PS51194"/>
    </source>
</evidence>
<feature type="domain" description="Helicase ATP-binding" evidence="13">
    <location>
        <begin position="143"/>
        <end position="309"/>
    </location>
</feature>
<dbReference type="InterPro" id="IPR014001">
    <property type="entry name" value="Helicase_ATP-bd"/>
</dbReference>
<dbReference type="GO" id="GO:0008270">
    <property type="term" value="F:zinc ion binding"/>
    <property type="evidence" value="ECO:0007669"/>
    <property type="project" value="UniProtKB-UniRule"/>
</dbReference>
<keyword evidence="7 12" id="KW-0862">Zinc</keyword>
<evidence type="ECO:0000256" key="10">
    <source>
        <dbReference type="ARBA" id="ARBA00023235"/>
    </source>
</evidence>
<dbReference type="GO" id="GO:0003677">
    <property type="term" value="F:DNA binding"/>
    <property type="evidence" value="ECO:0007669"/>
    <property type="project" value="UniProtKB-UniRule"/>
</dbReference>
<dbReference type="Pfam" id="PF18319">
    <property type="entry name" value="Zn_ribbon_PriA"/>
    <property type="match status" value="1"/>
</dbReference>
<dbReference type="GO" id="GO:0006310">
    <property type="term" value="P:DNA recombination"/>
    <property type="evidence" value="ECO:0007669"/>
    <property type="project" value="InterPro"/>
</dbReference>
<dbReference type="InterPro" id="IPR001650">
    <property type="entry name" value="Helicase_C-like"/>
</dbReference>
<dbReference type="NCBIfam" id="TIGR00595">
    <property type="entry name" value="priA"/>
    <property type="match status" value="1"/>
</dbReference>
<comment type="cofactor">
    <cofactor evidence="12">
        <name>Zn(2+)</name>
        <dbReference type="ChEBI" id="CHEBI:29105"/>
    </cofactor>
    <text evidence="12">Binds 2 zinc ions per subunit.</text>
</comment>
<comment type="subunit">
    <text evidence="12">Component of the replication restart primosome.</text>
</comment>
<feature type="binding site" evidence="12">
    <location>
        <position position="383"/>
    </location>
    <ligand>
        <name>Zn(2+)</name>
        <dbReference type="ChEBI" id="CHEBI:29105"/>
        <label>2</label>
    </ligand>
</feature>
<dbReference type="PANTHER" id="PTHR30580">
    <property type="entry name" value="PRIMOSOMAL PROTEIN N"/>
    <property type="match status" value="1"/>
</dbReference>
<dbReference type="GO" id="GO:0006302">
    <property type="term" value="P:double-strand break repair"/>
    <property type="evidence" value="ECO:0007669"/>
    <property type="project" value="InterPro"/>
</dbReference>
<feature type="binding site" evidence="12">
    <location>
        <position position="401"/>
    </location>
    <ligand>
        <name>Zn(2+)</name>
        <dbReference type="ChEBI" id="CHEBI:29105"/>
        <label>2</label>
    </ligand>
</feature>
<evidence type="ECO:0000256" key="4">
    <source>
        <dbReference type="ARBA" id="ARBA00022741"/>
    </source>
</evidence>
<dbReference type="Pfam" id="PF00270">
    <property type="entry name" value="DEAD"/>
    <property type="match status" value="1"/>
</dbReference>
<proteinExistence type="inferred from homology"/>
<keyword evidence="6 12" id="KW-0347">Helicase</keyword>
<dbReference type="Gene3D" id="3.40.50.300">
    <property type="entry name" value="P-loop containing nucleotide triphosphate hydrolases"/>
    <property type="match status" value="2"/>
</dbReference>
<dbReference type="Pfam" id="PF18074">
    <property type="entry name" value="PriA_C"/>
    <property type="match status" value="1"/>
</dbReference>
<feature type="binding site" evidence="12">
    <location>
        <position position="411"/>
    </location>
    <ligand>
        <name>Zn(2+)</name>
        <dbReference type="ChEBI" id="CHEBI:29105"/>
        <label>1</label>
    </ligand>
</feature>
<dbReference type="GO" id="GO:1990077">
    <property type="term" value="C:primosome complex"/>
    <property type="evidence" value="ECO:0007669"/>
    <property type="project" value="UniProtKB-UniRule"/>
</dbReference>
<feature type="binding site" evidence="12">
    <location>
        <position position="374"/>
    </location>
    <ligand>
        <name>Zn(2+)</name>
        <dbReference type="ChEBI" id="CHEBI:29105"/>
        <label>1</label>
    </ligand>
</feature>
<dbReference type="eggNOG" id="COG1198">
    <property type="taxonomic scope" value="Bacteria"/>
</dbReference>
<dbReference type="FunFam" id="3.40.50.300:FF:000489">
    <property type="entry name" value="Primosome assembly protein PriA"/>
    <property type="match status" value="1"/>
</dbReference>
<dbReference type="HOGENOM" id="CLU_013353_3_0_9"/>
<keyword evidence="4 12" id="KW-0547">Nucleotide-binding</keyword>
<dbReference type="Gene3D" id="3.40.1440.60">
    <property type="entry name" value="PriA, 3(prime) DNA-binding domain"/>
    <property type="match status" value="1"/>
</dbReference>
<dbReference type="GO" id="GO:0006270">
    <property type="term" value="P:DNA replication initiation"/>
    <property type="evidence" value="ECO:0007669"/>
    <property type="project" value="TreeGrafter"/>
</dbReference>
<dbReference type="CDD" id="cd17929">
    <property type="entry name" value="DEXHc_priA"/>
    <property type="match status" value="1"/>
</dbReference>
<evidence type="ECO:0000256" key="5">
    <source>
        <dbReference type="ARBA" id="ARBA00022801"/>
    </source>
</evidence>
<evidence type="ECO:0000313" key="15">
    <source>
        <dbReference type="EMBL" id="AFV11639.1"/>
    </source>
</evidence>
<protein>
    <recommendedName>
        <fullName evidence="12">Replication restart protein PriA</fullName>
    </recommendedName>
    <alternativeName>
        <fullName evidence="12">ATP-dependent DNA helicase PriA</fullName>
        <ecNumber evidence="12">5.6.2.4</ecNumber>
    </alternativeName>
    <alternativeName>
        <fullName evidence="12">DNA 3'-5' helicase PriA</fullName>
    </alternativeName>
</protein>
<evidence type="ECO:0000256" key="12">
    <source>
        <dbReference type="HAMAP-Rule" id="MF_00983"/>
    </source>
</evidence>
<reference evidence="15 16" key="1">
    <citation type="journal article" date="2012" name="BMC Genomics">
        <title>Genome-guided analysis of physiological and morphological traits of the fermentative acetate oxidizer Thermacetogenium phaeum.</title>
        <authorList>
            <person name="Oehler D."/>
            <person name="Poehlein A."/>
            <person name="Leimbach A."/>
            <person name="Muller N."/>
            <person name="Daniel R."/>
            <person name="Gottschalk G."/>
            <person name="Schink B."/>
        </authorList>
    </citation>
    <scope>NUCLEOTIDE SEQUENCE [LARGE SCALE GENOMIC DNA]</scope>
    <source>
        <strain evidence="16">ATCC BAA-254 / DSM 26808 / PB</strain>
    </source>
</reference>
<dbReference type="OrthoDB" id="9759544at2"/>
<feature type="domain" description="Helicase C-terminal" evidence="14">
    <location>
        <begin position="406"/>
        <end position="593"/>
    </location>
</feature>
<dbReference type="InterPro" id="IPR041236">
    <property type="entry name" value="PriA_C"/>
</dbReference>
<evidence type="ECO:0000256" key="9">
    <source>
        <dbReference type="ARBA" id="ARBA00023125"/>
    </source>
</evidence>
<dbReference type="Pfam" id="PF17764">
    <property type="entry name" value="PriA_3primeBD"/>
    <property type="match status" value="1"/>
</dbReference>
<organism evidence="15 16">
    <name type="scientific">Thermacetogenium phaeum (strain ATCC BAA-254 / DSM 26808 / PB)</name>
    <dbReference type="NCBI Taxonomy" id="1089553"/>
    <lineage>
        <taxon>Bacteria</taxon>
        <taxon>Bacillati</taxon>
        <taxon>Bacillota</taxon>
        <taxon>Clostridia</taxon>
        <taxon>Thermoanaerobacterales</taxon>
        <taxon>Thermoanaerobacteraceae</taxon>
        <taxon>Thermacetogenium</taxon>
    </lineage>
</organism>
<dbReference type="SUPFAM" id="SSF52540">
    <property type="entry name" value="P-loop containing nucleoside triphosphate hydrolases"/>
    <property type="match status" value="2"/>
</dbReference>
<keyword evidence="16" id="KW-1185">Reference proteome</keyword>
<dbReference type="HAMAP" id="MF_00983">
    <property type="entry name" value="PriA"/>
    <property type="match status" value="1"/>
</dbReference>
<evidence type="ECO:0000256" key="3">
    <source>
        <dbReference type="ARBA" id="ARBA00022723"/>
    </source>
</evidence>
<dbReference type="GO" id="GO:0006269">
    <property type="term" value="P:DNA replication, synthesis of primer"/>
    <property type="evidence" value="ECO:0007669"/>
    <property type="project" value="UniProtKB-KW"/>
</dbReference>
<evidence type="ECO:0000256" key="7">
    <source>
        <dbReference type="ARBA" id="ARBA00022833"/>
    </source>
</evidence>
<dbReference type="EMBL" id="CP003732">
    <property type="protein sequence ID" value="AFV11639.1"/>
    <property type="molecule type" value="Genomic_DNA"/>
</dbReference>
<name>K4LUE4_THEPS</name>
<evidence type="ECO:0000259" key="13">
    <source>
        <dbReference type="PROSITE" id="PS51192"/>
    </source>
</evidence>
<dbReference type="InterPro" id="IPR005259">
    <property type="entry name" value="PriA"/>
</dbReference>
<keyword evidence="10 12" id="KW-0413">Isomerase</keyword>
<dbReference type="KEGG" id="tpz:Tph_c14300"/>
<comment type="catalytic activity">
    <reaction evidence="12">
        <text>Couples ATP hydrolysis with the unwinding of duplex DNA by translocating in the 3'-5' direction.</text>
        <dbReference type="EC" id="5.6.2.4"/>
    </reaction>
</comment>
<feature type="binding site" evidence="12">
    <location>
        <position position="414"/>
    </location>
    <ligand>
        <name>Zn(2+)</name>
        <dbReference type="ChEBI" id="CHEBI:29105"/>
        <label>1</label>
    </ligand>
</feature>
<dbReference type="InterPro" id="IPR041222">
    <property type="entry name" value="PriA_3primeBD"/>
</dbReference>
<dbReference type="PROSITE" id="PS51192">
    <property type="entry name" value="HELICASE_ATP_BIND_1"/>
    <property type="match status" value="1"/>
</dbReference>
<sequence length="663" mass="74708">MGEECAEVVVNINHPDLNRIFHYRLPAGMGKPQPGTRVTVPFGSRLVEGWIVGYSEPEPGISLREIAGLGRPDFTKELLDLARWMAWYYLHPLAEILELMSPPDRPKRLVKCTSPEEKLSPQRPEDFDLTGEQQEALRRIEEALSNEKGERFLLYGVTGSGKTEVYLRATEFALALGRQVLYLVPEIALTPQIGALFQEAFGERVAVWHHRLARGEKYRLWEDVRKGAKGVVIGPRSAVFAPFCNLGLVIIDEEHDPSYKEQERPYYHARQVALMRSFLNKAVVVLGSATPSLESFTAAVRKRLQLLTISRRPPGRSLPRNTVVDMRLELNSGEPSIFSRYLQEQINLRLKRKEQVILFYNRRGYAPLVFCPGCGEVLKCRNCSISLVYHRQTGDLRCHYCNTRLPLPASCPSCGSNKRLCFLGTGIERVEQELSLLFPGARVLRLDYDTTRGKGSYSQILSLFAGKKADILLGTQMVTKGHDFPGVTLVGVLNADLSLNLPDYRSAERTFQILTQVAGRTGRGPQPGEVVVQTYHPEHYSIMAACRGDSNSFYREEAKRRRALEYPPYGELIRVRLSSRREEDVVVLASELAAELRRQLSGDQVAVLGPAPAPVLRVKGFYRWQILLKGKTLPLRSQIEACLAVYRKNNSVIISVEVDPFGY</sequence>
<evidence type="ECO:0000256" key="1">
    <source>
        <dbReference type="ARBA" id="ARBA00022515"/>
    </source>
</evidence>
<dbReference type="Proteomes" id="UP000000467">
    <property type="component" value="Chromosome"/>
</dbReference>
<dbReference type="InterPro" id="IPR027417">
    <property type="entry name" value="P-loop_NTPase"/>
</dbReference>
<dbReference type="RefSeq" id="WP_015050519.1">
    <property type="nucleotide sequence ID" value="NC_018870.1"/>
</dbReference>
<comment type="catalytic activity">
    <reaction evidence="11 12">
        <text>ATP + H2O = ADP + phosphate + H(+)</text>
        <dbReference type="Rhea" id="RHEA:13065"/>
        <dbReference type="ChEBI" id="CHEBI:15377"/>
        <dbReference type="ChEBI" id="CHEBI:15378"/>
        <dbReference type="ChEBI" id="CHEBI:30616"/>
        <dbReference type="ChEBI" id="CHEBI:43474"/>
        <dbReference type="ChEBI" id="CHEBI:456216"/>
        <dbReference type="EC" id="5.6.2.4"/>
    </reaction>
</comment>
<keyword evidence="8 12" id="KW-0067">ATP-binding</keyword>
<comment type="similarity">
    <text evidence="12">Belongs to the helicase family. PriA subfamily.</text>
</comment>